<reference evidence="6 7" key="1">
    <citation type="submission" date="2015-06" db="EMBL/GenBank/DDBJ databases">
        <title>Genome sequencing of Cronobacter sp. strain DJ34 isolated from petroleum contaminated sludge of Duliajan Oil Fields, Assam, India.</title>
        <authorList>
            <person name="Pal S."/>
            <person name="Banerjee T.D."/>
            <person name="Roy A."/>
            <person name="Sar P."/>
            <person name="Kazy S.K."/>
        </authorList>
    </citation>
    <scope>NUCLEOTIDE SEQUENCE [LARGE SCALE GENOMIC DNA]</scope>
    <source>
        <strain evidence="6 7">DJ34</strain>
    </source>
</reference>
<evidence type="ECO:0000256" key="3">
    <source>
        <dbReference type="ARBA" id="ARBA00022795"/>
    </source>
</evidence>
<dbReference type="PATRIC" id="fig|1656095.3.peg.2547"/>
<evidence type="ECO:0000256" key="2">
    <source>
        <dbReference type="ARBA" id="ARBA00022490"/>
    </source>
</evidence>
<keyword evidence="3" id="KW-1005">Bacterial flagellum biogenesis</keyword>
<evidence type="ECO:0000256" key="4">
    <source>
        <dbReference type="ARBA" id="ARBA00023186"/>
    </source>
</evidence>
<keyword evidence="2" id="KW-0963">Cytoplasm</keyword>
<name>A0A0J8VMF0_9ENTR</name>
<evidence type="ECO:0000313" key="6">
    <source>
        <dbReference type="EMBL" id="KMV34192.1"/>
    </source>
</evidence>
<keyword evidence="6" id="KW-0969">Cilium</keyword>
<evidence type="ECO:0000256" key="5">
    <source>
        <dbReference type="ARBA" id="ARBA00093797"/>
    </source>
</evidence>
<dbReference type="InterPro" id="IPR008622">
    <property type="entry name" value="FliT"/>
</dbReference>
<evidence type="ECO:0000256" key="1">
    <source>
        <dbReference type="ARBA" id="ARBA00004514"/>
    </source>
</evidence>
<organism evidence="6 7">
    <name type="scientific">Franconibacter pulveris</name>
    <dbReference type="NCBI Taxonomy" id="435910"/>
    <lineage>
        <taxon>Bacteria</taxon>
        <taxon>Pseudomonadati</taxon>
        <taxon>Pseudomonadota</taxon>
        <taxon>Gammaproteobacteria</taxon>
        <taxon>Enterobacterales</taxon>
        <taxon>Enterobacteriaceae</taxon>
        <taxon>Franconibacter</taxon>
    </lineage>
</organism>
<dbReference type="STRING" id="1121863.GCA_000621185_03189"/>
<sequence>MSPNVEFINRWQQIALLSQSLLELAQRGEWDLLLDQEVVYLQSIEAVMGSETPQGLPKNVQSLVAGYLKQTLENEEQLKILLKNRLDELSSLIGQSSRQQSLNHTYGRLSGMLLVPGVPSGH</sequence>
<dbReference type="EMBL" id="LFEJ01000015">
    <property type="protein sequence ID" value="KMV34192.1"/>
    <property type="molecule type" value="Genomic_DNA"/>
</dbReference>
<evidence type="ECO:0000313" key="7">
    <source>
        <dbReference type="Proteomes" id="UP000037315"/>
    </source>
</evidence>
<protein>
    <recommendedName>
        <fullName evidence="5">Flagellar protein FliT</fullName>
    </recommendedName>
</protein>
<dbReference type="AlphaFoldDB" id="A0A0J8VMF0"/>
<keyword evidence="6" id="KW-0966">Cell projection</keyword>
<gene>
    <name evidence="6" type="ORF">ACH50_12320</name>
</gene>
<proteinExistence type="predicted"/>
<keyword evidence="7" id="KW-1185">Reference proteome</keyword>
<dbReference type="RefSeq" id="WP_024560468.1">
    <property type="nucleotide sequence ID" value="NZ_LFEJ01000015.1"/>
</dbReference>
<dbReference type="Proteomes" id="UP000037315">
    <property type="component" value="Unassembled WGS sequence"/>
</dbReference>
<dbReference type="Gene3D" id="1.20.58.380">
    <property type="entry name" value="Flagellar protein flit"/>
    <property type="match status" value="1"/>
</dbReference>
<dbReference type="GO" id="GO:0044781">
    <property type="term" value="P:bacterial-type flagellum organization"/>
    <property type="evidence" value="ECO:0007669"/>
    <property type="project" value="UniProtKB-KW"/>
</dbReference>
<dbReference type="NCBIfam" id="NF007836">
    <property type="entry name" value="PRK10548.1"/>
    <property type="match status" value="1"/>
</dbReference>
<keyword evidence="6" id="KW-0282">Flagellum</keyword>
<dbReference type="Pfam" id="PF05400">
    <property type="entry name" value="FliT"/>
    <property type="match status" value="1"/>
</dbReference>
<accession>A0A0J8VMF0</accession>
<dbReference type="OrthoDB" id="6494117at2"/>
<comment type="caution">
    <text evidence="6">The sequence shown here is derived from an EMBL/GenBank/DDBJ whole genome shotgun (WGS) entry which is preliminary data.</text>
</comment>
<keyword evidence="4" id="KW-0143">Chaperone</keyword>
<comment type="subcellular location">
    <subcellularLocation>
        <location evidence="1">Cytoplasm</location>
        <location evidence="1">Cytosol</location>
    </subcellularLocation>
</comment>